<dbReference type="InterPro" id="IPR003395">
    <property type="entry name" value="RecF/RecN/SMC_N"/>
</dbReference>
<dbReference type="STRING" id="156892.BM477_01680"/>
<dbReference type="GO" id="GO:0016887">
    <property type="term" value="F:ATP hydrolysis activity"/>
    <property type="evidence" value="ECO:0007669"/>
    <property type="project" value="InterPro"/>
</dbReference>
<dbReference type="PANTHER" id="PTHR43977">
    <property type="entry name" value="STRUCTURAL MAINTENANCE OF CHROMOSOMES PROTEIN 3"/>
    <property type="match status" value="1"/>
</dbReference>
<keyword evidence="4 7" id="KW-0067">ATP-binding</keyword>
<evidence type="ECO:0000256" key="8">
    <source>
        <dbReference type="SAM" id="MobiDB-lite"/>
    </source>
</evidence>
<dbReference type="InterPro" id="IPR010935">
    <property type="entry name" value="SMC_hinge"/>
</dbReference>
<dbReference type="Proteomes" id="UP000186465">
    <property type="component" value="Unassembled WGS sequence"/>
</dbReference>
<feature type="binding site" evidence="7">
    <location>
        <begin position="32"/>
        <end position="39"/>
    </location>
    <ligand>
        <name>ATP</name>
        <dbReference type="ChEBI" id="CHEBI:30616"/>
    </ligand>
</feature>
<keyword evidence="11" id="KW-1185">Reference proteome</keyword>
<dbReference type="EMBL" id="MPDM01000002">
    <property type="protein sequence ID" value="OKL50135.1"/>
    <property type="molecule type" value="Genomic_DNA"/>
</dbReference>
<evidence type="ECO:0000313" key="11">
    <source>
        <dbReference type="Proteomes" id="UP000186465"/>
    </source>
</evidence>
<feature type="coiled-coil region" evidence="7">
    <location>
        <begin position="167"/>
        <end position="201"/>
    </location>
</feature>
<dbReference type="Pfam" id="PF02463">
    <property type="entry name" value="SMC_N"/>
    <property type="match status" value="1"/>
</dbReference>
<dbReference type="FunFam" id="3.40.50.300:FF:000901">
    <property type="entry name" value="Chromosome partition protein Smc"/>
    <property type="match status" value="1"/>
</dbReference>
<dbReference type="RefSeq" id="WP_075360959.1">
    <property type="nucleotide sequence ID" value="NZ_MPDM01000002.1"/>
</dbReference>
<dbReference type="OrthoDB" id="9808768at2"/>
<comment type="subcellular location">
    <subcellularLocation>
        <location evidence="1 7">Cytoplasm</location>
    </subcellularLocation>
</comment>
<evidence type="ECO:0000256" key="4">
    <source>
        <dbReference type="ARBA" id="ARBA00022840"/>
    </source>
</evidence>
<comment type="subunit">
    <text evidence="7">Homodimer.</text>
</comment>
<evidence type="ECO:0000313" key="10">
    <source>
        <dbReference type="EMBL" id="OKL50135.1"/>
    </source>
</evidence>
<comment type="function">
    <text evidence="7">Required for chromosome condensation and partitioning.</text>
</comment>
<comment type="caution">
    <text evidence="10">The sequence shown here is derived from an EMBL/GenBank/DDBJ whole genome shotgun (WGS) entry which is preliminary data.</text>
</comment>
<dbReference type="Gene3D" id="1.20.1060.20">
    <property type="match status" value="1"/>
</dbReference>
<dbReference type="GO" id="GO:0005694">
    <property type="term" value="C:chromosome"/>
    <property type="evidence" value="ECO:0007669"/>
    <property type="project" value="InterPro"/>
</dbReference>
<dbReference type="SUPFAM" id="SSF52540">
    <property type="entry name" value="P-loop containing nucleoside triphosphate hydrolases"/>
    <property type="match status" value="1"/>
</dbReference>
<dbReference type="SMART" id="SM00968">
    <property type="entry name" value="SMC_hinge"/>
    <property type="match status" value="1"/>
</dbReference>
<comment type="domain">
    <text evidence="7">Contains large globular domains required for ATP hydrolysis at each terminus and a third globular domain forming a flexible hinge near the middle of the molecule. These domains are separated by coiled-coil structures.</text>
</comment>
<evidence type="ECO:0000256" key="5">
    <source>
        <dbReference type="ARBA" id="ARBA00023054"/>
    </source>
</evidence>
<dbReference type="PIRSF" id="PIRSF005719">
    <property type="entry name" value="SMC"/>
    <property type="match status" value="1"/>
</dbReference>
<protein>
    <recommendedName>
        <fullName evidence="7">Chromosome partition protein Smc</fullName>
    </recommendedName>
</protein>
<evidence type="ECO:0000256" key="3">
    <source>
        <dbReference type="ARBA" id="ARBA00022741"/>
    </source>
</evidence>
<dbReference type="Gene3D" id="3.40.50.300">
    <property type="entry name" value="P-loop containing nucleotide triphosphate hydrolases"/>
    <property type="match status" value="2"/>
</dbReference>
<dbReference type="GO" id="GO:0003677">
    <property type="term" value="F:DNA binding"/>
    <property type="evidence" value="ECO:0007669"/>
    <property type="project" value="UniProtKB-UniRule"/>
</dbReference>
<dbReference type="GO" id="GO:0007062">
    <property type="term" value="P:sister chromatid cohesion"/>
    <property type="evidence" value="ECO:0007669"/>
    <property type="project" value="InterPro"/>
</dbReference>
<dbReference type="GO" id="GO:0005737">
    <property type="term" value="C:cytoplasm"/>
    <property type="evidence" value="ECO:0007669"/>
    <property type="project" value="UniProtKB-SubCell"/>
</dbReference>
<dbReference type="AlphaFoldDB" id="A0A1Q5PRS3"/>
<dbReference type="GO" id="GO:0007059">
    <property type="term" value="P:chromosome segregation"/>
    <property type="evidence" value="ECO:0007669"/>
    <property type="project" value="UniProtKB-UniRule"/>
</dbReference>
<dbReference type="GO" id="GO:0005524">
    <property type="term" value="F:ATP binding"/>
    <property type="evidence" value="ECO:0007669"/>
    <property type="project" value="UniProtKB-UniRule"/>
</dbReference>
<feature type="coiled-coil region" evidence="7">
    <location>
        <begin position="241"/>
        <end position="289"/>
    </location>
</feature>
<evidence type="ECO:0000256" key="7">
    <source>
        <dbReference type="HAMAP-Rule" id="MF_01894"/>
    </source>
</evidence>
<evidence type="ECO:0000256" key="2">
    <source>
        <dbReference type="ARBA" id="ARBA00022490"/>
    </source>
</evidence>
<dbReference type="Pfam" id="PF06470">
    <property type="entry name" value="SMC_hinge"/>
    <property type="match status" value="1"/>
</dbReference>
<feature type="coiled-coil region" evidence="7">
    <location>
        <begin position="381"/>
        <end position="475"/>
    </location>
</feature>
<dbReference type="FunFam" id="3.40.50.300:FF:000984">
    <property type="entry name" value="Chromosome partition protein Smc"/>
    <property type="match status" value="1"/>
</dbReference>
<reference evidence="11" key="1">
    <citation type="submission" date="2016-11" db="EMBL/GenBank/DDBJ databases">
        <title>Actinomyces gypaetusis sp. nov. isolated from Gypaetus barbatus in Qinghai Tibet Plateau China.</title>
        <authorList>
            <person name="Meng X."/>
        </authorList>
    </citation>
    <scope>NUCLEOTIDE SEQUENCE [LARGE SCALE GENOMIC DNA]</scope>
    <source>
        <strain evidence="11">DSM 15383</strain>
    </source>
</reference>
<keyword evidence="2 7" id="KW-0963">Cytoplasm</keyword>
<gene>
    <name evidence="7" type="primary">smc</name>
    <name evidence="10" type="ORF">BM477_01680</name>
</gene>
<keyword evidence="5 7" id="KW-0175">Coiled coil</keyword>
<evidence type="ECO:0000259" key="9">
    <source>
        <dbReference type="SMART" id="SM00968"/>
    </source>
</evidence>
<keyword evidence="3 7" id="KW-0547">Nucleotide-binding</keyword>
<name>A0A1Q5PRS3_9ACTO</name>
<dbReference type="InterPro" id="IPR036277">
    <property type="entry name" value="SMC_hinge_sf"/>
</dbReference>
<dbReference type="HAMAP" id="MF_01894">
    <property type="entry name" value="Smc_prok"/>
    <property type="match status" value="1"/>
</dbReference>
<comment type="similarity">
    <text evidence="7">Belongs to the SMC family.</text>
</comment>
<dbReference type="InterPro" id="IPR011890">
    <property type="entry name" value="SMC_prok"/>
</dbReference>
<evidence type="ECO:0000256" key="6">
    <source>
        <dbReference type="ARBA" id="ARBA00023125"/>
    </source>
</evidence>
<feature type="compositionally biased region" description="Low complexity" evidence="8">
    <location>
        <begin position="772"/>
        <end position="781"/>
    </location>
</feature>
<keyword evidence="6 7" id="KW-0238">DNA-binding</keyword>
<evidence type="ECO:0000256" key="1">
    <source>
        <dbReference type="ARBA" id="ARBA00004496"/>
    </source>
</evidence>
<dbReference type="InterPro" id="IPR024704">
    <property type="entry name" value="SMC"/>
</dbReference>
<dbReference type="GO" id="GO:0030261">
    <property type="term" value="P:chromosome condensation"/>
    <property type="evidence" value="ECO:0007669"/>
    <property type="project" value="InterPro"/>
</dbReference>
<accession>A0A1Q5PRS3</accession>
<dbReference type="NCBIfam" id="TIGR02168">
    <property type="entry name" value="SMC_prok_B"/>
    <property type="match status" value="1"/>
</dbReference>
<dbReference type="SUPFAM" id="SSF75553">
    <property type="entry name" value="Smc hinge domain"/>
    <property type="match status" value="1"/>
</dbReference>
<dbReference type="Gene3D" id="3.30.70.1620">
    <property type="match status" value="1"/>
</dbReference>
<feature type="domain" description="SMC hinge" evidence="9">
    <location>
        <begin position="503"/>
        <end position="617"/>
    </location>
</feature>
<organism evidence="10 11">
    <name type="scientific">Boudabousia marimammalium</name>
    <dbReference type="NCBI Taxonomy" id="156892"/>
    <lineage>
        <taxon>Bacteria</taxon>
        <taxon>Bacillati</taxon>
        <taxon>Actinomycetota</taxon>
        <taxon>Actinomycetes</taxon>
        <taxon>Actinomycetales</taxon>
        <taxon>Actinomycetaceae</taxon>
        <taxon>Boudabousia</taxon>
    </lineage>
</organism>
<dbReference type="GO" id="GO:0006260">
    <property type="term" value="P:DNA replication"/>
    <property type="evidence" value="ECO:0007669"/>
    <property type="project" value="UniProtKB-UniRule"/>
</dbReference>
<proteinExistence type="inferred from homology"/>
<dbReference type="InterPro" id="IPR027417">
    <property type="entry name" value="P-loop_NTPase"/>
</dbReference>
<feature type="region of interest" description="Disordered" evidence="8">
    <location>
        <begin position="748"/>
        <end position="784"/>
    </location>
</feature>
<sequence length="1194" mass="130925">MYLKTLTLRGFKSFASTTTLRFEPGITAVVGPNGSGKSNVVDALTWVMGEQGAKSLRGAKMADVIFAGTALKPALGRAEVSLTIDNSDGVLPIDYTEVTITRTMFRGGGSEYAINGTPARLLDIQELLSDTGMGKQMHVIVGQGQLDAILSATPVERRGFIEESAGILKHRRRKERALRKLESMSDKAARVQDLASELKRQLGPLARQAKAARRAAGIQAQLTDARSRLVAADLAVWQAKLNTHSSDVEELKTARAALLEELGLAKQNLREAEQAANRTRAKFDAAVRAAADLGGVLERTKSLLALAQERERNLSQAEETPRTDPKVLDEKAQAAKALEDELSETTDRARLKLTEIVTKRAELDAAEAAAANEFARLSTLRSQLREQRARLEGDIAQAKSRLESAENLKTRAQRELAEAQERFAIAQKAVQNYQPVQIMAQGEAVKSHDEAIARRDRARQELDDLLAQEREVRNQASHWQARAEALSQATVPDDVTAELLKHEQVTGQLSKLFTVTKGWEGAIAAALQPFTDAGVTTNAQAAQTVMASFNGAARLLFGAAESDAERMIDEAAPAPSAPFTWALHLVSTQDPESAQILQQSLQGIAVAEDDSQARELLDKYPQVHKVVTSKGSVHTRWSIQQAGEDSSNVLALRAEYESAQKEAALAQQQASNLGAQLEQARQSLDQSIREANLAIKALRAADAKAAEAAAQRSQLETAERMAQAECERAEAATKRAEAEATLRQEQLAEAQARQGEKQNQQSEPDVEEARAAMEAASQAARQIREEETEIKLQLATTQERLAAAQGRTRSLLSAAERERSELARRALLEKKRTRALSHAKAVAAQTQILLQGVEASYQQAVTIRAEVSRLQQEQAGQVGRLRDQIENFNQKLGELLEGIHRDEVACSEINAQVTAAERSARLELGVEPLALVAQYGPEQPVPEWLFRAPVIPDEDAEEETPPASAEQDEKTETRPFNVAEVEAAYEAAQRRMERLGKVNPLALEEHRALSERYEYITTQLADLHQSRKDLLKIVDEVDDHVLKVFESAFNDTAQAFQEVFSTLFPGGRGRLVLTEPEDLLSSGIEVEARPAGKKVSRLSLLSGGERSLVAVAMLIAIFMARPSPFYVMDEVEAALDDTNLGRLLGIFKRLKENSQLIVITHQKRTMEVADALYGITMRDGVTKVVSQRLEERSH</sequence>